<dbReference type="PATRIC" id="fig|161896.4.peg.337"/>
<gene>
    <name evidence="2" type="ORF">UL81_01720</name>
</gene>
<dbReference type="InterPro" id="IPR029058">
    <property type="entry name" value="AB_hydrolase_fold"/>
</dbReference>
<dbReference type="InterPro" id="IPR050300">
    <property type="entry name" value="GDXG_lipolytic_enzyme"/>
</dbReference>
<dbReference type="Proteomes" id="UP000033566">
    <property type="component" value="Chromosome"/>
</dbReference>
<dbReference type="GO" id="GO:0016787">
    <property type="term" value="F:hydrolase activity"/>
    <property type="evidence" value="ECO:0007669"/>
    <property type="project" value="UniProtKB-KW"/>
</dbReference>
<keyword evidence="3" id="KW-1185">Reference proteome</keyword>
<dbReference type="Pfam" id="PF07859">
    <property type="entry name" value="Abhydrolase_3"/>
    <property type="match status" value="1"/>
</dbReference>
<protein>
    <submittedName>
        <fullName evidence="2">Esterase/lipase</fullName>
    </submittedName>
</protein>
<evidence type="ECO:0000313" key="2">
    <source>
        <dbReference type="EMBL" id="AKE38325.1"/>
    </source>
</evidence>
<dbReference type="PANTHER" id="PTHR48081:SF8">
    <property type="entry name" value="ALPHA_BETA HYDROLASE FOLD-3 DOMAIN-CONTAINING PROTEIN-RELATED"/>
    <property type="match status" value="1"/>
</dbReference>
<dbReference type="HOGENOM" id="CLU_012494_6_1_11"/>
<dbReference type="PANTHER" id="PTHR48081">
    <property type="entry name" value="AB HYDROLASE SUPERFAMILY PROTEIN C4A8.06C"/>
    <property type="match status" value="1"/>
</dbReference>
<dbReference type="RefSeq" id="WP_052737435.1">
    <property type="nucleotide sequence ID" value="NZ_CP011311.1"/>
</dbReference>
<dbReference type="OrthoDB" id="3181909at2"/>
<keyword evidence="1" id="KW-0378">Hydrolase</keyword>
<evidence type="ECO:0000256" key="1">
    <source>
        <dbReference type="ARBA" id="ARBA00022801"/>
    </source>
</evidence>
<evidence type="ECO:0000313" key="3">
    <source>
        <dbReference type="Proteomes" id="UP000033566"/>
    </source>
</evidence>
<sequence>MFYLHPELHANVTAPKQTTWDVESLRAEGEEIFASAADDSDNSLLSVAEARGITLRIFTPPSATPTTPVMIAPHGGGYVAGKAIYDDARNTELAQRHEVIVVSPDYRLAPEHPFPAGKEDVAAAFEWAAKHYPDAPLLGYGDSAGSGLLYTALVDFLSVPGRSIAGAVFLEPCLDPTLDTSSMYSFAEGPIWTRRAAEHAWRAYCGSTSPEEVYPPASEAVARIHAAANSLPAWYVVVNPVDPLRDEGIDFALNAVDAGVNCQLHMWEGTFHGSLDYPIDSQQERQASIGRFLRNAVADHSAK</sequence>
<accession>A0A0F6QVE5</accession>
<dbReference type="SUPFAM" id="SSF53474">
    <property type="entry name" value="alpha/beta-Hydrolases"/>
    <property type="match status" value="1"/>
</dbReference>
<reference evidence="2 3" key="1">
    <citation type="journal article" date="2015" name="Genome Announc.">
        <title>Complete Genome Sequence of Corynebacterium camporealensis DSM 44610, Isolated from the Milk of a Manchega Sheep with Subclinical Mastitis.</title>
        <authorList>
            <person name="Ruckert C."/>
            <person name="Albersmeier A."/>
            <person name="Winkler A."/>
            <person name="Tauch A."/>
        </authorList>
    </citation>
    <scope>NUCLEOTIDE SEQUENCE [LARGE SCALE GENOMIC DNA]</scope>
    <source>
        <strain evidence="2 3">DSM 44610</strain>
    </source>
</reference>
<organism evidence="2 3">
    <name type="scientific">Corynebacterium camporealensis</name>
    <dbReference type="NCBI Taxonomy" id="161896"/>
    <lineage>
        <taxon>Bacteria</taxon>
        <taxon>Bacillati</taxon>
        <taxon>Actinomycetota</taxon>
        <taxon>Actinomycetes</taxon>
        <taxon>Mycobacteriales</taxon>
        <taxon>Corynebacteriaceae</taxon>
        <taxon>Corynebacterium</taxon>
    </lineage>
</organism>
<dbReference type="AlphaFoldDB" id="A0A0F6QVE5"/>
<dbReference type="InterPro" id="IPR013094">
    <property type="entry name" value="AB_hydrolase_3"/>
</dbReference>
<name>A0A0F6QVE5_9CORY</name>
<dbReference type="Gene3D" id="3.40.50.1820">
    <property type="entry name" value="alpha/beta hydrolase"/>
    <property type="match status" value="1"/>
</dbReference>
<dbReference type="EMBL" id="CP011311">
    <property type="protein sequence ID" value="AKE38325.1"/>
    <property type="molecule type" value="Genomic_DNA"/>
</dbReference>
<dbReference type="STRING" id="161896.UL81_01720"/>
<proteinExistence type="predicted"/>
<dbReference type="KEGG" id="ccj:UL81_01720"/>